<dbReference type="AlphaFoldDB" id="A0A0K2TY69"/>
<evidence type="ECO:0000313" key="1">
    <source>
        <dbReference type="EMBL" id="CDW30800.1"/>
    </source>
</evidence>
<protein>
    <submittedName>
        <fullName evidence="1">Uncharacterized protein</fullName>
    </submittedName>
</protein>
<accession>A0A0K2TY69</accession>
<name>A0A0K2TY69_LEPSM</name>
<dbReference type="EMBL" id="HACA01013439">
    <property type="protein sequence ID" value="CDW30800.1"/>
    <property type="molecule type" value="Transcribed_RNA"/>
</dbReference>
<organism evidence="1">
    <name type="scientific">Lepeophtheirus salmonis</name>
    <name type="common">Salmon louse</name>
    <name type="synonym">Caligus salmonis</name>
    <dbReference type="NCBI Taxonomy" id="72036"/>
    <lineage>
        <taxon>Eukaryota</taxon>
        <taxon>Metazoa</taxon>
        <taxon>Ecdysozoa</taxon>
        <taxon>Arthropoda</taxon>
        <taxon>Crustacea</taxon>
        <taxon>Multicrustacea</taxon>
        <taxon>Hexanauplia</taxon>
        <taxon>Copepoda</taxon>
        <taxon>Siphonostomatoida</taxon>
        <taxon>Caligidae</taxon>
        <taxon>Lepeophtheirus</taxon>
    </lineage>
</organism>
<reference evidence="1" key="1">
    <citation type="submission" date="2014-05" db="EMBL/GenBank/DDBJ databases">
        <authorList>
            <person name="Chronopoulou M."/>
        </authorList>
    </citation>
    <scope>NUCLEOTIDE SEQUENCE</scope>
    <source>
        <tissue evidence="1">Whole organism</tissue>
    </source>
</reference>
<proteinExistence type="predicted"/>
<sequence>MENASSFRFCDTNYGFYFLLFRVVFMPSGISFQPNSKVFYIEDQSRIPSCVRSFLNPFCFCSSSFCKKKSHPINDRSQMKYFIYISYQ</sequence>